<feature type="domain" description="Solute-binding protein family 3/N-terminal" evidence="3">
    <location>
        <begin position="52"/>
        <end position="284"/>
    </location>
</feature>
<evidence type="ECO:0000256" key="2">
    <source>
        <dbReference type="SAM" id="SignalP"/>
    </source>
</evidence>
<evidence type="ECO:0000313" key="5">
    <source>
        <dbReference type="Proteomes" id="UP000325614"/>
    </source>
</evidence>
<dbReference type="SUPFAM" id="SSF53850">
    <property type="entry name" value="Periplasmic binding protein-like II"/>
    <property type="match status" value="1"/>
</dbReference>
<dbReference type="AlphaFoldDB" id="A0A5P9K0S9"/>
<proteinExistence type="predicted"/>
<evidence type="ECO:0000256" key="1">
    <source>
        <dbReference type="ARBA" id="ARBA00022729"/>
    </source>
</evidence>
<dbReference type="CDD" id="cd01004">
    <property type="entry name" value="PBP2_MidA_like"/>
    <property type="match status" value="1"/>
</dbReference>
<accession>A0A5P9K0S9</accession>
<name>A0A5P9K0S9_9HYPH</name>
<evidence type="ECO:0000259" key="3">
    <source>
        <dbReference type="SMART" id="SM00062"/>
    </source>
</evidence>
<sequence>MLRNVLWAAGMAMVLSHGAAFAQAAPAGNIPQQKVNDDLRAKLPEEIRASNKLVSVNSGSFPPYEIVTDSRTMTGASADLADAIGQLLGVKIEHATVSGLSALLSGIKSGRYQFAMGPVGDFKSRQEANDFVDYVQEYVVFAVQKGNPKGINSLEEACGNRIAVMSGGSAERVIKAQAEKCAAEGKPALEVQSYTDQPTSILSVRSKRADAFFSSQAPLTYFVQQANGELELAAVGKANGFDDLYQGAVVAKGSPLGEILLGAIKELVKNGTYAAVMKKWGLENNMIPEPGINLAKK</sequence>
<dbReference type="PANTHER" id="PTHR35936:SF19">
    <property type="entry name" value="AMINO-ACID-BINDING PROTEIN YXEM-RELATED"/>
    <property type="match status" value="1"/>
</dbReference>
<dbReference type="InterPro" id="IPR001638">
    <property type="entry name" value="Solute-binding_3/MltF_N"/>
</dbReference>
<gene>
    <name evidence="4" type="ORF">GDR74_15625</name>
</gene>
<dbReference type="Proteomes" id="UP000325614">
    <property type="component" value="Chromosome"/>
</dbReference>
<protein>
    <submittedName>
        <fullName evidence="4">Transporter substrate-binding domain-containing protein</fullName>
    </submittedName>
</protein>
<keyword evidence="5" id="KW-1185">Reference proteome</keyword>
<dbReference type="SMART" id="SM00062">
    <property type="entry name" value="PBPb"/>
    <property type="match status" value="1"/>
</dbReference>
<dbReference type="EMBL" id="CP045423">
    <property type="protein sequence ID" value="QFU17526.1"/>
    <property type="molecule type" value="Genomic_DNA"/>
</dbReference>
<dbReference type="Gene3D" id="3.40.190.10">
    <property type="entry name" value="Periplasmic binding protein-like II"/>
    <property type="match status" value="2"/>
</dbReference>
<dbReference type="PANTHER" id="PTHR35936">
    <property type="entry name" value="MEMBRANE-BOUND LYTIC MUREIN TRANSGLYCOSYLASE F"/>
    <property type="match status" value="1"/>
</dbReference>
<keyword evidence="1 2" id="KW-0732">Signal</keyword>
<feature type="signal peptide" evidence="2">
    <location>
        <begin position="1"/>
        <end position="24"/>
    </location>
</feature>
<feature type="chain" id="PRO_5024894376" evidence="2">
    <location>
        <begin position="25"/>
        <end position="297"/>
    </location>
</feature>
<reference evidence="4 5" key="1">
    <citation type="submission" date="2019-10" db="EMBL/GenBank/DDBJ databases">
        <title>Isolation, Identification of Microvirga thermotolerans HR1, a novel thermophilic bacterium and Comparative Genomics of the genus Microvirga.</title>
        <authorList>
            <person name="Li J."/>
            <person name="Zhang W."/>
            <person name="Lin M."/>
            <person name="Wang J."/>
        </authorList>
    </citation>
    <scope>NUCLEOTIDE SEQUENCE [LARGE SCALE GENOMIC DNA]</scope>
    <source>
        <strain evidence="4 5">HR1</strain>
    </source>
</reference>
<evidence type="ECO:0000313" key="4">
    <source>
        <dbReference type="EMBL" id="QFU17526.1"/>
    </source>
</evidence>
<dbReference type="Pfam" id="PF00497">
    <property type="entry name" value="SBP_bac_3"/>
    <property type="match status" value="1"/>
</dbReference>
<dbReference type="KEGG" id="mico:GDR74_15625"/>
<organism evidence="4 5">
    <name type="scientific">Microvirga thermotolerans</name>
    <dbReference type="NCBI Taxonomy" id="2651334"/>
    <lineage>
        <taxon>Bacteria</taxon>
        <taxon>Pseudomonadati</taxon>
        <taxon>Pseudomonadota</taxon>
        <taxon>Alphaproteobacteria</taxon>
        <taxon>Hyphomicrobiales</taxon>
        <taxon>Methylobacteriaceae</taxon>
        <taxon>Microvirga</taxon>
    </lineage>
</organism>